<evidence type="ECO:0000313" key="2">
    <source>
        <dbReference type="EMBL" id="SCU79353.1"/>
    </source>
</evidence>
<dbReference type="GO" id="GO:0007131">
    <property type="term" value="P:reciprocal meiotic recombination"/>
    <property type="evidence" value="ECO:0007669"/>
    <property type="project" value="InterPro"/>
</dbReference>
<evidence type="ECO:0000313" key="3">
    <source>
        <dbReference type="Proteomes" id="UP000189911"/>
    </source>
</evidence>
<dbReference type="OrthoDB" id="3980800at2759"/>
<dbReference type="Proteomes" id="UP000189911">
    <property type="component" value="Chromosome A"/>
</dbReference>
<feature type="region of interest" description="Disordered" evidence="1">
    <location>
        <begin position="596"/>
        <end position="688"/>
    </location>
</feature>
<feature type="compositionally biased region" description="Basic and acidic residues" evidence="1">
    <location>
        <begin position="620"/>
        <end position="629"/>
    </location>
</feature>
<evidence type="ECO:0000256" key="1">
    <source>
        <dbReference type="SAM" id="MobiDB-lite"/>
    </source>
</evidence>
<dbReference type="Pfam" id="PF07964">
    <property type="entry name" value="Red1"/>
    <property type="match status" value="1"/>
</dbReference>
<feature type="compositionally biased region" description="Basic and acidic residues" evidence="1">
    <location>
        <begin position="636"/>
        <end position="645"/>
    </location>
</feature>
<dbReference type="EMBL" id="LT598449">
    <property type="protein sequence ID" value="SCU79353.1"/>
    <property type="molecule type" value="Genomic_DNA"/>
</dbReference>
<gene>
    <name evidence="2" type="ORF">LANO_0A05974G</name>
</gene>
<organism evidence="2 3">
    <name type="scientific">Lachancea nothofagi CBS 11611</name>
    <dbReference type="NCBI Taxonomy" id="1266666"/>
    <lineage>
        <taxon>Eukaryota</taxon>
        <taxon>Fungi</taxon>
        <taxon>Dikarya</taxon>
        <taxon>Ascomycota</taxon>
        <taxon>Saccharomycotina</taxon>
        <taxon>Saccharomycetes</taxon>
        <taxon>Saccharomycetales</taxon>
        <taxon>Saccharomycetaceae</taxon>
        <taxon>Lachancea</taxon>
    </lineage>
</organism>
<feature type="compositionally biased region" description="Basic and acidic residues" evidence="1">
    <location>
        <begin position="662"/>
        <end position="685"/>
    </location>
</feature>
<dbReference type="InterPro" id="IPR012491">
    <property type="entry name" value="Red1/Rec10"/>
</dbReference>
<keyword evidence="3" id="KW-1185">Reference proteome</keyword>
<accession>A0A1G4IRE5</accession>
<name>A0A1G4IRE5_9SACH</name>
<sequence>MPNLAEKQLEDLERIIDVDTSGGKPGLVKYLQSRNSADFEKSGGLHSPNVVFKLLDTCERSSVGYKWAVVDIVAQYLGRFDHGHDFELSRTAIWRKLMSFTMWADFTDLDPHLLKTLLSLAFNCDTPDAWKSIALLLKIAGDRKDRCSPILASLVQAKYRAEIGRTLEQTQNFQLAVHLIKFLAFLFPKATVCSPESGPQIWEDLRQNNAFFGDLDYPSKCLGGEMAFCAFALKKLGPFPNFGTVRSFTYTNEGAKTKRRTRSDIKYLQHIHGIINLWQTGAEFYEIEVKNLAITTTLTTGLHLKLLGTPATVISASNAKLLKAWRSASTFLVDFDDDALSEKIAKSCHRYKVSEVTSYIPLNFNISSADDSGASQSYGSLALPTPRKETSSVIEPPSKIEPLSGNVAEKIASASSVIVASKVVALPEPSKLNGISKQRIPNGHLLLKPPNLVFPKSRIQKGKPKVNANKSDEWDFDRSSRSCQIDNTQNSSSILASTSNVVADIDEFTEAEQSPLVMVLKRKQARAITKGANNLTKKLTAFAAPTVSKIDSQCTAAEKLTDAFVQPVKHQKPKPKPINSVSKEDILQLDSIFSSLGPQTHSKQHNRAEKVPVLGSPGDASERPRIPKSEKKRKLDKNIDDDKRMTRSRPQLEEMPVVTKPLEPENGRMRQEPNKNKEVARDEAPPKSAVAVAESTNLDSTTLVTPMANAKPSINMDLLGPSFTNQLQEQIFNSISTFSDGLTRKMNILNEELNHKICSELSQKYQKMFDHLQDSFHHDVSQMSQFMLDVKDLLHLPEDQLVKTIREKQLN</sequence>
<reference evidence="3" key="1">
    <citation type="submission" date="2016-03" db="EMBL/GenBank/DDBJ databases">
        <authorList>
            <person name="Devillers Hugo."/>
        </authorList>
    </citation>
    <scope>NUCLEOTIDE SEQUENCE [LARGE SCALE GENOMIC DNA]</scope>
</reference>
<protein>
    <submittedName>
        <fullName evidence="2">LANO_0A05974g1_1</fullName>
    </submittedName>
</protein>
<dbReference type="AlphaFoldDB" id="A0A1G4IRE5"/>
<proteinExistence type="predicted"/>